<comment type="pathway">
    <text evidence="2">Protein modification; protein sumoylation.</text>
</comment>
<keyword evidence="7" id="KW-0833">Ubl conjugation pathway</keyword>
<dbReference type="Gene3D" id="1.10.10.520">
    <property type="entry name" value="Ubiquitin activating enzymes (Uba3). Chain: B, domain 2"/>
    <property type="match status" value="1"/>
</dbReference>
<dbReference type="InterPro" id="IPR000594">
    <property type="entry name" value="ThiF_NAD_FAD-bd"/>
</dbReference>
<feature type="compositionally biased region" description="Polar residues" evidence="15">
    <location>
        <begin position="37"/>
        <end position="55"/>
    </location>
</feature>
<feature type="domain" description="Ubiquitin/SUMO-activating enzyme ubiquitin-like" evidence="17">
    <location>
        <begin position="495"/>
        <end position="576"/>
    </location>
</feature>
<dbReference type="GO" id="GO:0019948">
    <property type="term" value="F:SUMO activating enzyme activity"/>
    <property type="evidence" value="ECO:0007669"/>
    <property type="project" value="InterPro"/>
</dbReference>
<evidence type="ECO:0000256" key="12">
    <source>
        <dbReference type="PIRSR" id="PIRSR039133-2"/>
    </source>
</evidence>
<dbReference type="CDD" id="cd01489">
    <property type="entry name" value="Uba2_SUMO"/>
    <property type="match status" value="1"/>
</dbReference>
<feature type="domain" description="THIF-type NAD/FAD binding fold" evidence="16">
    <location>
        <begin position="57"/>
        <end position="486"/>
    </location>
</feature>
<dbReference type="PROSITE" id="PS00865">
    <property type="entry name" value="UBIQUITIN_ACTIVAT_2"/>
    <property type="match status" value="1"/>
</dbReference>
<dbReference type="InterPro" id="IPR033127">
    <property type="entry name" value="UBQ-activ_enz_E1_Cys_AS"/>
</dbReference>
<dbReference type="InterPro" id="IPR028077">
    <property type="entry name" value="UAE_UbL_dom"/>
</dbReference>
<evidence type="ECO:0000256" key="2">
    <source>
        <dbReference type="ARBA" id="ARBA00004718"/>
    </source>
</evidence>
<dbReference type="InterPro" id="IPR030661">
    <property type="entry name" value="Uba2"/>
</dbReference>
<feature type="binding site" evidence="12">
    <location>
        <position position="123"/>
    </location>
    <ligand>
        <name>ATP</name>
        <dbReference type="ChEBI" id="CHEBI:30616"/>
    </ligand>
</feature>
<dbReference type="InterPro" id="IPR023318">
    <property type="entry name" value="Ub_act_enz_dom_a_sf"/>
</dbReference>
<feature type="binding site" evidence="12">
    <location>
        <begin position="168"/>
        <end position="173"/>
    </location>
    <ligand>
        <name>ATP</name>
        <dbReference type="ChEBI" id="CHEBI:30616"/>
    </ligand>
</feature>
<dbReference type="Proteomes" id="UP000011086">
    <property type="component" value="Unassembled WGS sequence"/>
</dbReference>
<keyword evidence="4" id="KW-0808">Transferase</keyword>
<comment type="similarity">
    <text evidence="3">Belongs to the ubiquitin-activating E1 family.</text>
</comment>
<keyword evidence="10" id="KW-0539">Nucleus</keyword>
<comment type="subcellular location">
    <subcellularLocation>
        <location evidence="1">Nucleus</location>
    </subcellularLocation>
</comment>
<feature type="region of interest" description="Disordered" evidence="15">
    <location>
        <begin position="593"/>
        <end position="665"/>
    </location>
</feature>
<evidence type="ECO:0000256" key="4">
    <source>
        <dbReference type="ARBA" id="ARBA00022679"/>
    </source>
</evidence>
<feature type="binding site" evidence="12">
    <location>
        <position position="99"/>
    </location>
    <ligand>
        <name>ATP</name>
        <dbReference type="ChEBI" id="CHEBI:30616"/>
    </ligand>
</feature>
<dbReference type="GO" id="GO:0046872">
    <property type="term" value="F:metal ion binding"/>
    <property type="evidence" value="ECO:0007669"/>
    <property type="project" value="UniProtKB-KW"/>
</dbReference>
<feature type="binding site" evidence="12">
    <location>
        <begin position="75"/>
        <end position="80"/>
    </location>
    <ligand>
        <name>ATP</name>
        <dbReference type="ChEBI" id="CHEBI:30616"/>
    </ligand>
</feature>
<dbReference type="GO" id="GO:0016925">
    <property type="term" value="P:protein sumoylation"/>
    <property type="evidence" value="ECO:0007669"/>
    <property type="project" value="InterPro"/>
</dbReference>
<reference evidence="18" key="1">
    <citation type="journal article" date="2012" name="PLoS Genet.">
        <title>Comparative analysis of the genomes of two field isolates of the rice blast fungus Magnaporthe oryzae.</title>
        <authorList>
            <person name="Xue M."/>
            <person name="Yang J."/>
            <person name="Li Z."/>
            <person name="Hu S."/>
            <person name="Yao N."/>
            <person name="Dean R.A."/>
            <person name="Zhao W."/>
            <person name="Shen M."/>
            <person name="Zhang H."/>
            <person name="Li C."/>
            <person name="Liu L."/>
            <person name="Cao L."/>
            <person name="Xu X."/>
            <person name="Xing Y."/>
            <person name="Hsiang T."/>
            <person name="Zhang Z."/>
            <person name="Xu J.R."/>
            <person name="Peng Y.L."/>
        </authorList>
    </citation>
    <scope>NUCLEOTIDE SEQUENCE</scope>
    <source>
        <strain evidence="18">Y34</strain>
    </source>
</reference>
<evidence type="ECO:0000256" key="13">
    <source>
        <dbReference type="PIRSR" id="PIRSR039133-3"/>
    </source>
</evidence>
<dbReference type="AlphaFoldDB" id="A0AA97NY81"/>
<keyword evidence="9 12" id="KW-0067">ATP-binding</keyword>
<dbReference type="GO" id="GO:0005524">
    <property type="term" value="F:ATP binding"/>
    <property type="evidence" value="ECO:0007669"/>
    <property type="project" value="UniProtKB-KW"/>
</dbReference>
<feature type="region of interest" description="Disordered" evidence="15">
    <location>
        <begin position="1"/>
        <end position="61"/>
    </location>
</feature>
<accession>A0AA97NY81</accession>
<feature type="binding site" evidence="13">
    <location>
        <position position="209"/>
    </location>
    <ligand>
        <name>Zn(2+)</name>
        <dbReference type="ChEBI" id="CHEBI:29105"/>
    </ligand>
</feature>
<feature type="active site" description="Glycyl thioester intermediate" evidence="11 14">
    <location>
        <position position="224"/>
    </location>
</feature>
<dbReference type="GO" id="GO:0031510">
    <property type="term" value="C:SUMO activating enzyme complex"/>
    <property type="evidence" value="ECO:0007669"/>
    <property type="project" value="TreeGrafter"/>
</dbReference>
<evidence type="ECO:0000256" key="5">
    <source>
        <dbReference type="ARBA" id="ARBA00022723"/>
    </source>
</evidence>
<evidence type="ECO:0000256" key="15">
    <source>
        <dbReference type="SAM" id="MobiDB-lite"/>
    </source>
</evidence>
<dbReference type="InterPro" id="IPR042449">
    <property type="entry name" value="Ub-E1_IAD_1"/>
</dbReference>
<keyword evidence="6 12" id="KW-0547">Nucleotide-binding</keyword>
<dbReference type="PIRSF" id="PIRSF039133">
    <property type="entry name" value="SUMO_E1B"/>
    <property type="match status" value="1"/>
</dbReference>
<evidence type="ECO:0000256" key="11">
    <source>
        <dbReference type="PIRSR" id="PIRSR039133-1"/>
    </source>
</evidence>
<name>A0AA97NY81_PYRO3</name>
<dbReference type="InterPro" id="IPR045886">
    <property type="entry name" value="ThiF/MoeB/HesA"/>
</dbReference>
<evidence type="ECO:0000256" key="14">
    <source>
        <dbReference type="PROSITE-ProRule" id="PRU10132"/>
    </source>
</evidence>
<evidence type="ECO:0000256" key="9">
    <source>
        <dbReference type="ARBA" id="ARBA00022840"/>
    </source>
</evidence>
<dbReference type="PANTHER" id="PTHR10953:SF5">
    <property type="entry name" value="SUMO-ACTIVATING ENZYME SUBUNIT 2"/>
    <property type="match status" value="1"/>
</dbReference>
<keyword evidence="8 13" id="KW-0862">Zinc</keyword>
<dbReference type="SUPFAM" id="SSF69572">
    <property type="entry name" value="Activating enzymes of the ubiquitin-like proteins"/>
    <property type="match status" value="1"/>
</dbReference>
<feature type="binding site" evidence="13">
    <location>
        <position position="487"/>
    </location>
    <ligand>
        <name>Zn(2+)</name>
        <dbReference type="ChEBI" id="CHEBI:29105"/>
    </ligand>
</feature>
<dbReference type="GO" id="GO:0005737">
    <property type="term" value="C:cytoplasm"/>
    <property type="evidence" value="ECO:0007669"/>
    <property type="project" value="TreeGrafter"/>
</dbReference>
<keyword evidence="5 13" id="KW-0479">Metal-binding</keyword>
<dbReference type="FunFam" id="3.50.50.80:FF:000002">
    <property type="entry name" value="SUMO-activating enzyme subunit 2"/>
    <property type="match status" value="1"/>
</dbReference>
<dbReference type="EMBL" id="JH793030">
    <property type="protein sequence ID" value="ELQ38550.1"/>
    <property type="molecule type" value="Genomic_DNA"/>
</dbReference>
<evidence type="ECO:0000256" key="10">
    <source>
        <dbReference type="ARBA" id="ARBA00023242"/>
    </source>
</evidence>
<evidence type="ECO:0000256" key="6">
    <source>
        <dbReference type="ARBA" id="ARBA00022741"/>
    </source>
</evidence>
<feature type="compositionally biased region" description="Basic and acidic residues" evidence="15">
    <location>
        <begin position="629"/>
        <end position="664"/>
    </location>
</feature>
<feature type="binding site" evidence="13">
    <location>
        <position position="212"/>
    </location>
    <ligand>
        <name>Zn(2+)</name>
        <dbReference type="ChEBI" id="CHEBI:29105"/>
    </ligand>
</feature>
<feature type="compositionally biased region" description="Polar residues" evidence="15">
    <location>
        <begin position="612"/>
        <end position="625"/>
    </location>
</feature>
<evidence type="ECO:0000256" key="7">
    <source>
        <dbReference type="ARBA" id="ARBA00022786"/>
    </source>
</evidence>
<dbReference type="Gene3D" id="3.10.290.20">
    <property type="entry name" value="Ubiquitin-like 2 activating enzyme e1b. Chain: B, domain 3"/>
    <property type="match status" value="1"/>
</dbReference>
<sequence length="728" mass="79955">MATNPESPLPIHNPPPIANAAPQPAPPAQPMQPAQHVTQRQVVQPTPRTRDTFNGQALGRETNARVKQARVLMVGAGGIGCELLKNLALAGFGEIHAVDLDTIDLSNLNRQFLFRHEHIKKSKAKVAKEAAQKFNPNVKIEAHEANIKSPQFNVEWFRSFAVVFNALDNLDARRHVNRMCLAADVPLIDSGTTGFNGQVQVTKKGVTACYDCEPKDPPKSFPVCTIRSTPSQPIHCIVWGKSYLLNEIFGTSEDESAFDHSADQNNAEEVAELKREALALRAIRDSIGTDKFPQMLFDKVFKADVERLRSMTDMWKDRKPPTPLDFETLKTKSAEDLNRTDATLKDSQRLWSLEENFSVFIDSLSRLSKRILELRKSKTPESPEPIIEFDKDDQDTLDFVASSANIRSHIFGIEGKSLFDIKQMAGNIIPAIATTNAIVAGLCVLEAFKVLKGQYEAAKEAFLTPFRETGRIGIDRPRKPNPDCPVCSVFQISVVADLSRATLDNLVEFVKHGVGFGEKDFSVHVQDGKDLKMLYDVEETENLPKLLTELGVSPDSFVTIMDDDDDGLVNVVILIEAPKTADDNASAIQALHPDKKLDIPKKPAKKPPQPPTSNGAVVSNGTSLTLEGDNEKTQKNPKRPREGGEADEAANGREPKKAKIRGGDDDVVVVTDEGGALLSTRTSGWMHISNRAQSSIEIENAAMCIRVGGQKESGIGYLLGRAHPAEGY</sequence>
<feature type="binding site" evidence="12">
    <location>
        <begin position="107"/>
        <end position="110"/>
    </location>
    <ligand>
        <name>ATP</name>
        <dbReference type="ChEBI" id="CHEBI:30616"/>
    </ligand>
</feature>
<feature type="compositionally biased region" description="Pro residues" evidence="15">
    <location>
        <begin position="7"/>
        <end position="30"/>
    </location>
</feature>
<dbReference type="Pfam" id="PF00899">
    <property type="entry name" value="ThiF"/>
    <property type="match status" value="1"/>
</dbReference>
<organism evidence="18">
    <name type="scientific">Pyricularia oryzae (strain Y34)</name>
    <name type="common">Rice blast fungus</name>
    <name type="synonym">Magnaporthe oryzae</name>
    <dbReference type="NCBI Taxonomy" id="1143189"/>
    <lineage>
        <taxon>Eukaryota</taxon>
        <taxon>Fungi</taxon>
        <taxon>Dikarya</taxon>
        <taxon>Ascomycota</taxon>
        <taxon>Pezizomycotina</taxon>
        <taxon>Sordariomycetes</taxon>
        <taxon>Sordariomycetidae</taxon>
        <taxon>Magnaporthales</taxon>
        <taxon>Pyriculariaceae</taxon>
        <taxon>Pyricularia</taxon>
    </lineage>
</organism>
<dbReference type="Gene3D" id="3.50.50.80">
    <property type="entry name" value="Ubiquitin-activating enzyme E1, inactive adenylation domain, subdomain 1"/>
    <property type="match status" value="1"/>
</dbReference>
<evidence type="ECO:0000256" key="8">
    <source>
        <dbReference type="ARBA" id="ARBA00022833"/>
    </source>
</evidence>
<protein>
    <submittedName>
        <fullName evidence="18">SUMO-activating enzyme subunit uba-2</fullName>
    </submittedName>
</protein>
<feature type="binding site" evidence="13">
    <location>
        <position position="484"/>
    </location>
    <ligand>
        <name>Zn(2+)</name>
        <dbReference type="ChEBI" id="CHEBI:29105"/>
    </ligand>
</feature>
<dbReference type="Pfam" id="PF14732">
    <property type="entry name" value="UAE_UbL"/>
    <property type="match status" value="1"/>
</dbReference>
<evidence type="ECO:0000259" key="17">
    <source>
        <dbReference type="Pfam" id="PF14732"/>
    </source>
</evidence>
<dbReference type="InterPro" id="IPR035985">
    <property type="entry name" value="Ubiquitin-activating_enz"/>
</dbReference>
<proteinExistence type="inferred from homology"/>
<dbReference type="GO" id="GO:0016740">
    <property type="term" value="F:transferase activity"/>
    <property type="evidence" value="ECO:0007669"/>
    <property type="project" value="UniProtKB-KW"/>
</dbReference>
<evidence type="ECO:0000256" key="1">
    <source>
        <dbReference type="ARBA" id="ARBA00004123"/>
    </source>
</evidence>
<dbReference type="PANTHER" id="PTHR10953">
    <property type="entry name" value="UBIQUITIN-ACTIVATING ENZYME E1"/>
    <property type="match status" value="1"/>
</dbReference>
<dbReference type="FunFam" id="3.40.50.720:FF:000618">
    <property type="entry name" value="SUMO-activating enzyme subunit 2"/>
    <property type="match status" value="1"/>
</dbReference>
<evidence type="ECO:0000256" key="3">
    <source>
        <dbReference type="ARBA" id="ARBA00005673"/>
    </source>
</evidence>
<evidence type="ECO:0000259" key="16">
    <source>
        <dbReference type="Pfam" id="PF00899"/>
    </source>
</evidence>
<evidence type="ECO:0000313" key="18">
    <source>
        <dbReference type="EMBL" id="ELQ38550.1"/>
    </source>
</evidence>
<gene>
    <name evidence="18" type="ORF">OOU_Y34scaffold00534g25</name>
</gene>